<sequence length="189" mass="21019">MSVRFCRFVFELSHQALLWAQALGFISMAIGWWANYQENDQQLFSGNLIASCLTAIHLGLLGSTLGMFNQVVNAMRFATCRHSSSLDGYLRNILPLLFSSIAVLQGFVWAEHWSEWCAVASAVLMSFALFHLKGGHLRCAMMISNVLSLTLSIHLLSWSGILYQLVTLVILAHGLLPQKQTDLSTEQTA</sequence>
<evidence type="ECO:0000313" key="3">
    <source>
        <dbReference type="Proteomes" id="UP000002608"/>
    </source>
</evidence>
<dbReference type="Pfam" id="PF10688">
    <property type="entry name" value="Imp-YgjV"/>
    <property type="match status" value="1"/>
</dbReference>
<reference evidence="2 3" key="1">
    <citation type="submission" date="2007-10" db="EMBL/GenBank/DDBJ databases">
        <title>Complete sequence of Shewanella pealeana ATCC 700345.</title>
        <authorList>
            <consortium name="US DOE Joint Genome Institute"/>
            <person name="Copeland A."/>
            <person name="Lucas S."/>
            <person name="Lapidus A."/>
            <person name="Barry K."/>
            <person name="Glavina del Rio T."/>
            <person name="Dalin E."/>
            <person name="Tice H."/>
            <person name="Pitluck S."/>
            <person name="Chertkov O."/>
            <person name="Brettin T."/>
            <person name="Bruce D."/>
            <person name="Detter J.C."/>
            <person name="Han C."/>
            <person name="Schmutz J."/>
            <person name="Larimer F."/>
            <person name="Land M."/>
            <person name="Hauser L."/>
            <person name="Kyrpides N."/>
            <person name="Kim E."/>
            <person name="Zhao J.-S.Z."/>
            <person name="Manno D."/>
            <person name="Hawari J."/>
            <person name="Richardson P."/>
        </authorList>
    </citation>
    <scope>NUCLEOTIDE SEQUENCE [LARGE SCALE GENOMIC DNA]</scope>
    <source>
        <strain evidence="3">ATCC 700345 / ANG-SQ1</strain>
    </source>
</reference>
<evidence type="ECO:0000313" key="2">
    <source>
        <dbReference type="EMBL" id="ABV88347.1"/>
    </source>
</evidence>
<dbReference type="eggNOG" id="ENOG50345Q9">
    <property type="taxonomic scope" value="Bacteria"/>
</dbReference>
<feature type="transmembrane region" description="Helical" evidence="1">
    <location>
        <begin position="89"/>
        <end position="107"/>
    </location>
</feature>
<feature type="transmembrane region" description="Helical" evidence="1">
    <location>
        <begin position="113"/>
        <end position="132"/>
    </location>
</feature>
<dbReference type="STRING" id="398579.Spea_3030"/>
<name>A8H710_SHEPA</name>
<organism evidence="2 3">
    <name type="scientific">Shewanella pealeana (strain ATCC 700345 / ANG-SQ1)</name>
    <dbReference type="NCBI Taxonomy" id="398579"/>
    <lineage>
        <taxon>Bacteria</taxon>
        <taxon>Pseudomonadati</taxon>
        <taxon>Pseudomonadota</taxon>
        <taxon>Gammaproteobacteria</taxon>
        <taxon>Alteromonadales</taxon>
        <taxon>Shewanellaceae</taxon>
        <taxon>Shewanella</taxon>
    </lineage>
</organism>
<dbReference type="InterPro" id="IPR019629">
    <property type="entry name" value="Uncharacterised_HI1736/YgjV"/>
</dbReference>
<dbReference type="EMBL" id="CP000851">
    <property type="protein sequence ID" value="ABV88347.1"/>
    <property type="molecule type" value="Genomic_DNA"/>
</dbReference>
<evidence type="ECO:0000256" key="1">
    <source>
        <dbReference type="SAM" id="Phobius"/>
    </source>
</evidence>
<evidence type="ECO:0008006" key="4">
    <source>
        <dbReference type="Google" id="ProtNLM"/>
    </source>
</evidence>
<dbReference type="KEGG" id="spl:Spea_3030"/>
<feature type="transmembrane region" description="Helical" evidence="1">
    <location>
        <begin position="153"/>
        <end position="176"/>
    </location>
</feature>
<keyword evidence="1" id="KW-0812">Transmembrane</keyword>
<feature type="transmembrane region" description="Helical" evidence="1">
    <location>
        <begin position="48"/>
        <end position="68"/>
    </location>
</feature>
<protein>
    <recommendedName>
        <fullName evidence="4">Inner membrane protein</fullName>
    </recommendedName>
</protein>
<keyword evidence="3" id="KW-1185">Reference proteome</keyword>
<feature type="transmembrane region" description="Helical" evidence="1">
    <location>
        <begin position="16"/>
        <end position="36"/>
    </location>
</feature>
<gene>
    <name evidence="2" type="ordered locus">Spea_3030</name>
</gene>
<dbReference type="Proteomes" id="UP000002608">
    <property type="component" value="Chromosome"/>
</dbReference>
<keyword evidence="1" id="KW-1133">Transmembrane helix</keyword>
<dbReference type="HOGENOM" id="CLU_1641226_0_0_6"/>
<keyword evidence="1" id="KW-0472">Membrane</keyword>
<accession>A8H710</accession>
<dbReference type="AlphaFoldDB" id="A8H710"/>
<proteinExistence type="predicted"/>